<feature type="domain" description="N-acetyltransferase" evidence="1">
    <location>
        <begin position="9"/>
        <end position="174"/>
    </location>
</feature>
<proteinExistence type="predicted"/>
<dbReference type="PANTHER" id="PTHR43792">
    <property type="entry name" value="GNAT FAMILY, PUTATIVE (AFU_ORTHOLOGUE AFUA_3G00765)-RELATED-RELATED"/>
    <property type="match status" value="1"/>
</dbReference>
<evidence type="ECO:0000313" key="2">
    <source>
        <dbReference type="EMBL" id="GII59900.1"/>
    </source>
</evidence>
<dbReference type="PANTHER" id="PTHR43792:SF1">
    <property type="entry name" value="N-ACETYLTRANSFERASE DOMAIN-CONTAINING PROTEIN"/>
    <property type="match status" value="1"/>
</dbReference>
<protein>
    <submittedName>
        <fullName evidence="2">N-acetyltransferase</fullName>
    </submittedName>
</protein>
<dbReference type="AlphaFoldDB" id="A0A8J3Y2U8"/>
<dbReference type="EMBL" id="BOOR01000108">
    <property type="protein sequence ID" value="GII59900.1"/>
    <property type="molecule type" value="Genomic_DNA"/>
</dbReference>
<keyword evidence="3" id="KW-1185">Reference proteome</keyword>
<dbReference type="InterPro" id="IPR000182">
    <property type="entry name" value="GNAT_dom"/>
</dbReference>
<dbReference type="Pfam" id="PF13302">
    <property type="entry name" value="Acetyltransf_3"/>
    <property type="match status" value="1"/>
</dbReference>
<dbReference type="InterPro" id="IPR051531">
    <property type="entry name" value="N-acetyltransferase"/>
</dbReference>
<sequence length="182" mass="20353">MVMFETSRLILRQPTEDDLDPLAAVNADPRVMRFIGNGTVRSRQQTADGLARARQEWDERGHGMFSVVIRESGRFAGWVALTEPAFLPEILPAVEIGWRLGHEFWGRGYATEAARVALRFGFTSCGLERIVSIRHVDNDASKRVMDKLGMTFDRETVVPAYGRPVAVHAIDRGDFDAMAASF</sequence>
<organism evidence="2 3">
    <name type="scientific">Planotetraspora thailandica</name>
    <dbReference type="NCBI Taxonomy" id="487172"/>
    <lineage>
        <taxon>Bacteria</taxon>
        <taxon>Bacillati</taxon>
        <taxon>Actinomycetota</taxon>
        <taxon>Actinomycetes</taxon>
        <taxon>Streptosporangiales</taxon>
        <taxon>Streptosporangiaceae</taxon>
        <taxon>Planotetraspora</taxon>
    </lineage>
</organism>
<gene>
    <name evidence="2" type="ORF">Pth03_82890</name>
</gene>
<dbReference type="GO" id="GO:0016747">
    <property type="term" value="F:acyltransferase activity, transferring groups other than amino-acyl groups"/>
    <property type="evidence" value="ECO:0007669"/>
    <property type="project" value="InterPro"/>
</dbReference>
<dbReference type="PROSITE" id="PS51186">
    <property type="entry name" value="GNAT"/>
    <property type="match status" value="1"/>
</dbReference>
<evidence type="ECO:0000313" key="3">
    <source>
        <dbReference type="Proteomes" id="UP000605992"/>
    </source>
</evidence>
<dbReference type="RefSeq" id="WP_203949937.1">
    <property type="nucleotide sequence ID" value="NZ_BOOR01000108.1"/>
</dbReference>
<reference evidence="2" key="1">
    <citation type="submission" date="2021-01" db="EMBL/GenBank/DDBJ databases">
        <title>Whole genome shotgun sequence of Planotetraspora thailandica NBRC 104271.</title>
        <authorList>
            <person name="Komaki H."/>
            <person name="Tamura T."/>
        </authorList>
    </citation>
    <scope>NUCLEOTIDE SEQUENCE</scope>
    <source>
        <strain evidence="2">NBRC 104271</strain>
    </source>
</reference>
<dbReference type="Gene3D" id="3.40.630.30">
    <property type="match status" value="1"/>
</dbReference>
<dbReference type="SUPFAM" id="SSF55729">
    <property type="entry name" value="Acyl-CoA N-acyltransferases (Nat)"/>
    <property type="match status" value="1"/>
</dbReference>
<comment type="caution">
    <text evidence="2">The sequence shown here is derived from an EMBL/GenBank/DDBJ whole genome shotgun (WGS) entry which is preliminary data.</text>
</comment>
<evidence type="ECO:0000259" key="1">
    <source>
        <dbReference type="PROSITE" id="PS51186"/>
    </source>
</evidence>
<name>A0A8J3Y2U8_9ACTN</name>
<accession>A0A8J3Y2U8</accession>
<dbReference type="Proteomes" id="UP000605992">
    <property type="component" value="Unassembled WGS sequence"/>
</dbReference>
<dbReference type="InterPro" id="IPR016181">
    <property type="entry name" value="Acyl_CoA_acyltransferase"/>
</dbReference>